<dbReference type="Proteomes" id="UP000034350">
    <property type="component" value="Unassembled WGS sequence"/>
</dbReference>
<comment type="caution">
    <text evidence="1">The sequence shown here is derived from an EMBL/GenBank/DDBJ whole genome shotgun (WGS) entry which is preliminary data.</text>
</comment>
<name>A0A0F9YM93_9MICR</name>
<dbReference type="GeneID" id="36319177"/>
<dbReference type="RefSeq" id="XP_024329649.1">
    <property type="nucleotide sequence ID" value="XM_024474262.1"/>
</dbReference>
<gene>
    <name evidence="1" type="ORF">AAJ76_180000303</name>
</gene>
<dbReference type="VEuPathDB" id="MicrosporidiaDB:AAJ76_180000303"/>
<dbReference type="EMBL" id="JPQZ01000180">
    <property type="protein sequence ID" value="KKO73907.1"/>
    <property type="molecule type" value="Genomic_DNA"/>
</dbReference>
<protein>
    <submittedName>
        <fullName evidence="1">Uncharacterized protein</fullName>
    </submittedName>
</protein>
<dbReference type="AlphaFoldDB" id="A0A0F9YM93"/>
<evidence type="ECO:0000313" key="2">
    <source>
        <dbReference type="Proteomes" id="UP000034350"/>
    </source>
</evidence>
<accession>A0A0F9YM93</accession>
<reference evidence="1 2" key="1">
    <citation type="journal article" date="2015" name="Environ. Microbiol.">
        <title>Genome analyses suggest the presence of polyploidy and recent human-driven expansions in eight global populations of the honeybee pathogen Nosema ceranae.</title>
        <authorList>
            <person name="Pelin A."/>
            <person name="Selman M."/>
            <person name="Aris-Brosou S."/>
            <person name="Farinelli L."/>
            <person name="Corradi N."/>
        </authorList>
    </citation>
    <scope>NUCLEOTIDE SEQUENCE [LARGE SCALE GENOMIC DNA]</scope>
    <source>
        <strain evidence="1 2">PA08 1199</strain>
    </source>
</reference>
<dbReference type="VEuPathDB" id="MicrosporidiaDB:NCER_102375"/>
<sequence>MNCIFFLLSFKKVISSHFNTHEQIYNLNHSMMSLLEDKKRKDNDVEIQIRSNKRLRNENKIDMTADIDKGKLNLESEKLSAKELQIVASTNEELEQCKTIKRVSMYDSAVKPLTNNYNSLMDAYCIETTSFGSTEPLDLSCKSKNNLASSLSNARSLGGADLYNFIRTDDMDKKVDSSFPEALKNTINTNVNKFQNTGVDTNTSEVLKCTSMMSCFDCEHSFFAPHCSTIYCVEQELSKLFDKLEKKFFNLVQARNLPEFNQICFLDARNMPDNDIFCLRKIRLSYYNKLNYTKRKIENCITIISEQLKYQQIPMHRYNLIGKVINFTIQVFAFINDFNFYFNKKLFNFSNVSNRLRYQQYKFTTFFSDSSLKEMITLVEKLLCQDSHFDHVKGADLKKNLESLGTHIVYIIEHLKFYIHDLNEYKKIFMNFF</sequence>
<keyword evidence="2" id="KW-1185">Reference proteome</keyword>
<organism evidence="1 2">
    <name type="scientific">Vairimorpha ceranae</name>
    <dbReference type="NCBI Taxonomy" id="40302"/>
    <lineage>
        <taxon>Eukaryota</taxon>
        <taxon>Fungi</taxon>
        <taxon>Fungi incertae sedis</taxon>
        <taxon>Microsporidia</taxon>
        <taxon>Nosematidae</taxon>
        <taxon>Vairimorpha</taxon>
    </lineage>
</organism>
<proteinExistence type="predicted"/>
<evidence type="ECO:0000313" key="1">
    <source>
        <dbReference type="EMBL" id="KKO73907.1"/>
    </source>
</evidence>